<sequence length="276" mass="32425">MNSEKQFNKFEERKDILKTPLLDGQKNIVYSMIDDINVAEDVINIIEHTIKSSNKDIKFDLIVDALSPLIQEKARQIVGKLYIYKRRPCKYNNNCKDEKCIYTHDKDHLENKTGNKKRKIDELIRKTNLENTKSKEVIFNKVDPRKHSEDDIRLYAAEFGTLASLKKLNETKWLLTFEDEATAKLIVESRNHVMGDENIKKYFNLLENLKKHELQSLIEKTESLLNKLDKNNISDEIKRNFIKIKQLIKEDTSVNQISKENTKTNVNVQSLYFNSF</sequence>
<proteinExistence type="predicted"/>
<accession>A0AAX4J8E0</accession>
<reference evidence="1" key="1">
    <citation type="journal article" date="2024" name="BMC Genomics">
        <title>Functional annotation of a divergent genome using sequence and structure-based similarity.</title>
        <authorList>
            <person name="Svedberg D."/>
            <person name="Winiger R.R."/>
            <person name="Berg A."/>
            <person name="Sharma H."/>
            <person name="Tellgren-Roth C."/>
            <person name="Debrunner-Vossbrinck B.A."/>
            <person name="Vossbrinck C.R."/>
            <person name="Barandun J."/>
        </authorList>
    </citation>
    <scope>NUCLEOTIDE SEQUENCE</scope>
    <source>
        <strain evidence="1">Illinois isolate</strain>
    </source>
</reference>
<name>A0AAX4J8E0_9MICR</name>
<dbReference type="Proteomes" id="UP001334084">
    <property type="component" value="Chromosome 1"/>
</dbReference>
<keyword evidence="2" id="KW-1185">Reference proteome</keyword>
<dbReference type="AlphaFoldDB" id="A0AAX4J8E0"/>
<gene>
    <name evidence="1" type="ORF">VNE69_01188</name>
</gene>
<dbReference type="KEGG" id="vnx:VNE69_01188"/>
<evidence type="ECO:0000313" key="2">
    <source>
        <dbReference type="Proteomes" id="UP001334084"/>
    </source>
</evidence>
<organism evidence="1 2">
    <name type="scientific">Vairimorpha necatrix</name>
    <dbReference type="NCBI Taxonomy" id="6039"/>
    <lineage>
        <taxon>Eukaryota</taxon>
        <taxon>Fungi</taxon>
        <taxon>Fungi incertae sedis</taxon>
        <taxon>Microsporidia</taxon>
        <taxon>Nosematidae</taxon>
        <taxon>Vairimorpha</taxon>
    </lineage>
</organism>
<protein>
    <submittedName>
        <fullName evidence="1">Zinc finger C3H domain-containing protein</fullName>
    </submittedName>
</protein>
<dbReference type="EMBL" id="CP142726">
    <property type="protein sequence ID" value="WUR02249.1"/>
    <property type="molecule type" value="Genomic_DNA"/>
</dbReference>
<dbReference type="RefSeq" id="XP_065328394.1">
    <property type="nucleotide sequence ID" value="XM_065472322.1"/>
</dbReference>
<dbReference type="GeneID" id="90540052"/>
<evidence type="ECO:0000313" key="1">
    <source>
        <dbReference type="EMBL" id="WUR02249.1"/>
    </source>
</evidence>